<evidence type="ECO:0000313" key="1">
    <source>
        <dbReference type="EMBL" id="RDX46384.1"/>
    </source>
</evidence>
<dbReference type="AlphaFoldDB" id="A0A371D1G8"/>
<dbReference type="Proteomes" id="UP000256964">
    <property type="component" value="Unassembled WGS sequence"/>
</dbReference>
<dbReference type="OrthoDB" id="2740528at2759"/>
<proteinExistence type="predicted"/>
<organism evidence="1 2">
    <name type="scientific">Lentinus brumalis</name>
    <dbReference type="NCBI Taxonomy" id="2498619"/>
    <lineage>
        <taxon>Eukaryota</taxon>
        <taxon>Fungi</taxon>
        <taxon>Dikarya</taxon>
        <taxon>Basidiomycota</taxon>
        <taxon>Agaricomycotina</taxon>
        <taxon>Agaricomycetes</taxon>
        <taxon>Polyporales</taxon>
        <taxon>Polyporaceae</taxon>
        <taxon>Lentinus</taxon>
    </lineage>
</organism>
<reference evidence="1 2" key="1">
    <citation type="journal article" date="2018" name="Biotechnol. Biofuels">
        <title>Integrative visual omics of the white-rot fungus Polyporus brumalis exposes the biotechnological potential of its oxidative enzymes for delignifying raw plant biomass.</title>
        <authorList>
            <person name="Miyauchi S."/>
            <person name="Rancon A."/>
            <person name="Drula E."/>
            <person name="Hage H."/>
            <person name="Chaduli D."/>
            <person name="Favel A."/>
            <person name="Grisel S."/>
            <person name="Henrissat B."/>
            <person name="Herpoel-Gimbert I."/>
            <person name="Ruiz-Duenas F.J."/>
            <person name="Chevret D."/>
            <person name="Hainaut M."/>
            <person name="Lin J."/>
            <person name="Wang M."/>
            <person name="Pangilinan J."/>
            <person name="Lipzen A."/>
            <person name="Lesage-Meessen L."/>
            <person name="Navarro D."/>
            <person name="Riley R."/>
            <person name="Grigoriev I.V."/>
            <person name="Zhou S."/>
            <person name="Raouche S."/>
            <person name="Rosso M.N."/>
        </authorList>
    </citation>
    <scope>NUCLEOTIDE SEQUENCE [LARGE SCALE GENOMIC DNA]</scope>
    <source>
        <strain evidence="1 2">BRFM 1820</strain>
    </source>
</reference>
<keyword evidence="2" id="KW-1185">Reference proteome</keyword>
<gene>
    <name evidence="1" type="ORF">OH76DRAFT_889270</name>
</gene>
<sequence length="172" mass="19368">MSIPTRLLDTSTGNFVDLTWHSHLSADQQLDNHADHVPPSPPPSSPGRPSYAILSHVWNAEGEQSYTDLREIQASLRSPPEPINGRSVRKLLQLLRKRATDPRLPHNDAELTSCLDHPKLSEKIRRACASSCSRSRISVHLDRLVLHRQDKQRGAVRSQQLHVHLVPKRGCL</sequence>
<name>A0A371D1G8_9APHY</name>
<accession>A0A371D1G8</accession>
<evidence type="ECO:0000313" key="2">
    <source>
        <dbReference type="Proteomes" id="UP000256964"/>
    </source>
</evidence>
<protein>
    <submittedName>
        <fullName evidence="1">Uncharacterized protein</fullName>
    </submittedName>
</protein>
<dbReference type="EMBL" id="KZ857428">
    <property type="protein sequence ID" value="RDX46384.1"/>
    <property type="molecule type" value="Genomic_DNA"/>
</dbReference>